<comment type="caution">
    <text evidence="2">The sequence shown here is derived from an EMBL/GenBank/DDBJ whole genome shotgun (WGS) entry which is preliminary data.</text>
</comment>
<keyword evidence="1" id="KW-0732">Signal</keyword>
<protein>
    <recommendedName>
        <fullName evidence="4">Hydrophobin</fullName>
    </recommendedName>
</protein>
<dbReference type="Proteomes" id="UP000701341">
    <property type="component" value="Unassembled WGS sequence"/>
</dbReference>
<feature type="signal peptide" evidence="1">
    <location>
        <begin position="1"/>
        <end position="17"/>
    </location>
</feature>
<accession>A0A9P5GEI0</accession>
<name>A0A9P5GEI0_PENCR</name>
<keyword evidence="3" id="KW-1185">Reference proteome</keyword>
<gene>
    <name evidence="2" type="ORF">PCG10_002421</name>
</gene>
<dbReference type="AlphaFoldDB" id="A0A9P5GEI0"/>
<evidence type="ECO:0000256" key="1">
    <source>
        <dbReference type="SAM" id="SignalP"/>
    </source>
</evidence>
<reference evidence="2" key="1">
    <citation type="submission" date="2020-02" db="EMBL/GenBank/DDBJ databases">
        <authorList>
            <person name="Lichtner F.J."/>
        </authorList>
    </citation>
    <scope>NUCLEOTIDE SEQUENCE</scope>
    <source>
        <strain evidence="2">G10</strain>
    </source>
</reference>
<sequence length="125" mass="12665">MRFTIAGLLSLAMAVAAIPSPEGKHADSKPGSVEVSPQCGNQILACCSDVHIDVGKRQLDTLVAGLVGTVDGLLGTLSSTYGGGESQKCFNHGQGAVCKGTSACCPGNGNECVAISKDEAYKHEG</sequence>
<organism evidence="2 3">
    <name type="scientific">Penicillium crustosum</name>
    <name type="common">Blue mold fungus</name>
    <dbReference type="NCBI Taxonomy" id="36656"/>
    <lineage>
        <taxon>Eukaryota</taxon>
        <taxon>Fungi</taxon>
        <taxon>Dikarya</taxon>
        <taxon>Ascomycota</taxon>
        <taxon>Pezizomycotina</taxon>
        <taxon>Eurotiomycetes</taxon>
        <taxon>Eurotiomycetidae</taxon>
        <taxon>Eurotiales</taxon>
        <taxon>Aspergillaceae</taxon>
        <taxon>Penicillium</taxon>
    </lineage>
</organism>
<proteinExistence type="predicted"/>
<evidence type="ECO:0000313" key="2">
    <source>
        <dbReference type="EMBL" id="KAF7516189.1"/>
    </source>
</evidence>
<evidence type="ECO:0000313" key="3">
    <source>
        <dbReference type="Proteomes" id="UP000701341"/>
    </source>
</evidence>
<dbReference type="EMBL" id="JAAOZQ010000145">
    <property type="protein sequence ID" value="KAF7516189.1"/>
    <property type="molecule type" value="Genomic_DNA"/>
</dbReference>
<evidence type="ECO:0008006" key="4">
    <source>
        <dbReference type="Google" id="ProtNLM"/>
    </source>
</evidence>
<feature type="chain" id="PRO_5040297888" description="Hydrophobin" evidence="1">
    <location>
        <begin position="18"/>
        <end position="125"/>
    </location>
</feature>